<reference evidence="2 5" key="2">
    <citation type="submission" date="2020-08" db="EMBL/GenBank/DDBJ databases">
        <title>Sequencing the genomes of 1000 actinobacteria strains.</title>
        <authorList>
            <person name="Klenk H.-P."/>
        </authorList>
    </citation>
    <scope>NUCLEOTIDE SEQUENCE [LARGE SCALE GENOMIC DNA]</scope>
    <source>
        <strain evidence="2 5">DSM 15626</strain>
    </source>
</reference>
<evidence type="ECO:0000313" key="3">
    <source>
        <dbReference type="EMBL" id="NOL44370.1"/>
    </source>
</evidence>
<dbReference type="Proteomes" id="UP000534306">
    <property type="component" value="Unassembled WGS sequence"/>
</dbReference>
<evidence type="ECO:0000313" key="5">
    <source>
        <dbReference type="Proteomes" id="UP000553957"/>
    </source>
</evidence>
<evidence type="ECO:0000313" key="2">
    <source>
        <dbReference type="EMBL" id="MBB6571727.1"/>
    </source>
</evidence>
<dbReference type="Proteomes" id="UP000553957">
    <property type="component" value="Unassembled WGS sequence"/>
</dbReference>
<reference evidence="3 4" key="1">
    <citation type="submission" date="2020-05" db="EMBL/GenBank/DDBJ databases">
        <title>Genome sequence of Kribbella sandramycini ATCC 39419.</title>
        <authorList>
            <person name="Maclea K.S."/>
            <person name="Fair J.L."/>
        </authorList>
    </citation>
    <scope>NUCLEOTIDE SEQUENCE [LARGE SCALE GENOMIC DNA]</scope>
    <source>
        <strain evidence="3 4">ATCC 39419</strain>
    </source>
</reference>
<dbReference type="EMBL" id="JABJRC010000008">
    <property type="protein sequence ID" value="NOL44370.1"/>
    <property type="molecule type" value="Genomic_DNA"/>
</dbReference>
<dbReference type="RefSeq" id="WP_171677610.1">
    <property type="nucleotide sequence ID" value="NZ_BAAAGT010000009.1"/>
</dbReference>
<evidence type="ECO:0000256" key="1">
    <source>
        <dbReference type="SAM" id="Phobius"/>
    </source>
</evidence>
<feature type="transmembrane region" description="Helical" evidence="1">
    <location>
        <begin position="21"/>
        <end position="39"/>
    </location>
</feature>
<keyword evidence="1" id="KW-0812">Transmembrane</keyword>
<name>A0A7Y4L4S1_9ACTN</name>
<organism evidence="3 4">
    <name type="scientific">Kribbella sandramycini</name>
    <dbReference type="NCBI Taxonomy" id="60450"/>
    <lineage>
        <taxon>Bacteria</taxon>
        <taxon>Bacillati</taxon>
        <taxon>Actinomycetota</taxon>
        <taxon>Actinomycetes</taxon>
        <taxon>Propionibacteriales</taxon>
        <taxon>Kribbellaceae</taxon>
        <taxon>Kribbella</taxon>
    </lineage>
</organism>
<comment type="caution">
    <text evidence="3">The sequence shown here is derived from an EMBL/GenBank/DDBJ whole genome shotgun (WGS) entry which is preliminary data.</text>
</comment>
<keyword evidence="4" id="KW-1185">Reference proteome</keyword>
<feature type="transmembrane region" description="Helical" evidence="1">
    <location>
        <begin position="45"/>
        <end position="66"/>
    </location>
</feature>
<dbReference type="AlphaFoldDB" id="A0A7Y4L4S1"/>
<keyword evidence="1" id="KW-0472">Membrane</keyword>
<gene>
    <name evidence="2" type="ORF">HNR71_007364</name>
    <name evidence="3" type="ORF">HPO96_29395</name>
</gene>
<dbReference type="EMBL" id="JACHKF010000001">
    <property type="protein sequence ID" value="MBB6571727.1"/>
    <property type="molecule type" value="Genomic_DNA"/>
</dbReference>
<protein>
    <submittedName>
        <fullName evidence="3">Uncharacterized protein</fullName>
    </submittedName>
</protein>
<sequence length="251" mass="27156">MGEEQPSPRRRAVKLDPLPRWLTGLVGAVMLSAGGTATFTQDVEAGPVALIVSGSLFVLIGIAGVLPTRLKVGEGEAEWIEVVGEAIETVVEAVRPEARVQVEHALQELYSFAPEVAQVVRQASAGEYVLLSRLASSVERLGLEIALEPGIRVNGARPDAIVTDDIGRKLWVIAIGRRLKSWQVGVTRQLLTRIKAQNETFVGVLIIAPALQGNEQRTDRTSDGTIWVALARKGFEGDFDHALGEAFDLHR</sequence>
<proteinExistence type="predicted"/>
<keyword evidence="1" id="KW-1133">Transmembrane helix</keyword>
<accession>A0A7Y4L4S1</accession>
<evidence type="ECO:0000313" key="4">
    <source>
        <dbReference type="Proteomes" id="UP000534306"/>
    </source>
</evidence>